<evidence type="ECO:0000256" key="1">
    <source>
        <dbReference type="SAM" id="MobiDB-lite"/>
    </source>
</evidence>
<keyword evidence="3" id="KW-1185">Reference proteome</keyword>
<comment type="caution">
    <text evidence="2">The sequence shown here is derived from an EMBL/GenBank/DDBJ whole genome shotgun (WGS) entry which is preliminary data.</text>
</comment>
<gene>
    <name evidence="2" type="ORF">HNQ40_001796</name>
</gene>
<dbReference type="Proteomes" id="UP000541810">
    <property type="component" value="Unassembled WGS sequence"/>
</dbReference>
<feature type="compositionally biased region" description="Acidic residues" evidence="1">
    <location>
        <begin position="217"/>
        <end position="227"/>
    </location>
</feature>
<dbReference type="RefSeq" id="WP_184677537.1">
    <property type="nucleotide sequence ID" value="NZ_JACHGY010000001.1"/>
</dbReference>
<organism evidence="2 3">
    <name type="scientific">Algisphaera agarilytica</name>
    <dbReference type="NCBI Taxonomy" id="1385975"/>
    <lineage>
        <taxon>Bacteria</taxon>
        <taxon>Pseudomonadati</taxon>
        <taxon>Planctomycetota</taxon>
        <taxon>Phycisphaerae</taxon>
        <taxon>Phycisphaerales</taxon>
        <taxon>Phycisphaeraceae</taxon>
        <taxon>Algisphaera</taxon>
    </lineage>
</organism>
<feature type="region of interest" description="Disordered" evidence="1">
    <location>
        <begin position="186"/>
        <end position="276"/>
    </location>
</feature>
<dbReference type="AlphaFoldDB" id="A0A7X0LK23"/>
<feature type="compositionally biased region" description="Low complexity" evidence="1">
    <location>
        <begin position="228"/>
        <end position="276"/>
    </location>
</feature>
<proteinExistence type="predicted"/>
<name>A0A7X0LK23_9BACT</name>
<evidence type="ECO:0000313" key="3">
    <source>
        <dbReference type="Proteomes" id="UP000541810"/>
    </source>
</evidence>
<evidence type="ECO:0000313" key="2">
    <source>
        <dbReference type="EMBL" id="MBB6429990.1"/>
    </source>
</evidence>
<protein>
    <submittedName>
        <fullName evidence="2">Uncharacterized protein</fullName>
    </submittedName>
</protein>
<sequence>MSYMTPMTKHFATLTGGVLLWGGVLMGSPAAAQTASGGGVDASVADRDPLATSLRRVEPGNAQFSFQNRLTRTNFRVGWSPFAPATDPGTGLTHTHQYQYRSPGLRALIDRPEYVPVRGGGEVMIIPANTVFQLTLERPADSGDEEPTAHANYQDYRLGHHANPGTHGSASGMAFPDLRLDRVPVSELSPIPHPSQMRFPLAAFPNGIPEDTREADQADAEQDEDSGAESQADTQSTDSTTSGQADSEQGAETQPESASAESETSAEAQSDSAAAE</sequence>
<dbReference type="EMBL" id="JACHGY010000001">
    <property type="protein sequence ID" value="MBB6429990.1"/>
    <property type="molecule type" value="Genomic_DNA"/>
</dbReference>
<reference evidence="2 3" key="1">
    <citation type="submission" date="2020-08" db="EMBL/GenBank/DDBJ databases">
        <title>Genomic Encyclopedia of Type Strains, Phase IV (KMG-IV): sequencing the most valuable type-strain genomes for metagenomic binning, comparative biology and taxonomic classification.</title>
        <authorList>
            <person name="Goeker M."/>
        </authorList>
    </citation>
    <scope>NUCLEOTIDE SEQUENCE [LARGE SCALE GENOMIC DNA]</scope>
    <source>
        <strain evidence="2 3">DSM 103725</strain>
    </source>
</reference>
<accession>A0A7X0LK23</accession>